<evidence type="ECO:0000313" key="1">
    <source>
        <dbReference type="EMBL" id="KKM21982.1"/>
    </source>
</evidence>
<dbReference type="PANTHER" id="PTHR43404">
    <property type="entry name" value="LIPOPOLYSACCHARIDE CHOLINEPHOSPHOTRANSFERASE LICD"/>
    <property type="match status" value="1"/>
</dbReference>
<dbReference type="PANTHER" id="PTHR43404:SF1">
    <property type="entry name" value="MNN4P"/>
    <property type="match status" value="1"/>
</dbReference>
<evidence type="ECO:0008006" key="2">
    <source>
        <dbReference type="Google" id="ProtNLM"/>
    </source>
</evidence>
<dbReference type="AlphaFoldDB" id="A0A0F9I327"/>
<organism evidence="1">
    <name type="scientific">marine sediment metagenome</name>
    <dbReference type="NCBI Taxonomy" id="412755"/>
    <lineage>
        <taxon>unclassified sequences</taxon>
        <taxon>metagenomes</taxon>
        <taxon>ecological metagenomes</taxon>
    </lineage>
</organism>
<proteinExistence type="predicted"/>
<dbReference type="InterPro" id="IPR052942">
    <property type="entry name" value="LPS_cholinephosphotransferase"/>
</dbReference>
<gene>
    <name evidence="1" type="ORF">LCGC14_1629930</name>
</gene>
<comment type="caution">
    <text evidence="1">The sequence shown here is derived from an EMBL/GenBank/DDBJ whole genome shotgun (WGS) entry which is preliminary data.</text>
</comment>
<name>A0A0F9I327_9ZZZZ</name>
<accession>A0A0F9I327</accession>
<sequence length="197" mass="23965">MSKEEFQWKREWQNGVRQGGTMNIRAMNENLLAIKTVLDKYKIPFVLIGGGLLGVIREGHFLNHDYDLDLACFAGTDRHDHWKMKWVKNELENLSFTIVDNSYCRIKTDFFIRNKERVDIFWFEKIDKEWIYNNTLRYPAYFFDELDEVNFLNTKFKVPKNPKKFLEYTYGKDWRIEKKEDYLQNLNPREVKKRKNK</sequence>
<reference evidence="1" key="1">
    <citation type="journal article" date="2015" name="Nature">
        <title>Complex archaea that bridge the gap between prokaryotes and eukaryotes.</title>
        <authorList>
            <person name="Spang A."/>
            <person name="Saw J.H."/>
            <person name="Jorgensen S.L."/>
            <person name="Zaremba-Niedzwiedzka K."/>
            <person name="Martijn J."/>
            <person name="Lind A.E."/>
            <person name="van Eijk R."/>
            <person name="Schleper C."/>
            <person name="Guy L."/>
            <person name="Ettema T.J."/>
        </authorList>
    </citation>
    <scope>NUCLEOTIDE SEQUENCE</scope>
</reference>
<protein>
    <recommendedName>
        <fullName evidence="2">LicD family protein</fullName>
    </recommendedName>
</protein>
<dbReference type="EMBL" id="LAZR01013432">
    <property type="protein sequence ID" value="KKM21982.1"/>
    <property type="molecule type" value="Genomic_DNA"/>
</dbReference>